<dbReference type="Proteomes" id="UP000179221">
    <property type="component" value="Unassembled WGS sequence"/>
</dbReference>
<evidence type="ECO:0000313" key="3">
    <source>
        <dbReference type="EMBL" id="OGM27478.1"/>
    </source>
</evidence>
<evidence type="ECO:0000256" key="1">
    <source>
        <dbReference type="ARBA" id="ARBA00022801"/>
    </source>
</evidence>
<dbReference type="GO" id="GO:0006167">
    <property type="term" value="P:AMP biosynthetic process"/>
    <property type="evidence" value="ECO:0007669"/>
    <property type="project" value="TreeGrafter"/>
</dbReference>
<gene>
    <name evidence="3" type="ORF">A2628_01650</name>
</gene>
<dbReference type="Pfam" id="PF00293">
    <property type="entry name" value="NUDIX"/>
    <property type="match status" value="1"/>
</dbReference>
<keyword evidence="1" id="KW-0378">Hydrolase</keyword>
<dbReference type="GO" id="GO:0006754">
    <property type="term" value="P:ATP biosynthetic process"/>
    <property type="evidence" value="ECO:0007669"/>
    <property type="project" value="TreeGrafter"/>
</dbReference>
<comment type="caution">
    <text evidence="3">The sequence shown here is derived from an EMBL/GenBank/DDBJ whole genome shotgun (WGS) entry which is preliminary data.</text>
</comment>
<dbReference type="InterPro" id="IPR015797">
    <property type="entry name" value="NUDIX_hydrolase-like_dom_sf"/>
</dbReference>
<dbReference type="Gene3D" id="3.90.79.10">
    <property type="entry name" value="Nucleoside Triphosphate Pyrophosphohydrolase"/>
    <property type="match status" value="1"/>
</dbReference>
<dbReference type="AlphaFoldDB" id="A0A1F7YLK1"/>
<feature type="domain" description="Nudix hydrolase" evidence="2">
    <location>
        <begin position="1"/>
        <end position="132"/>
    </location>
</feature>
<sequence>MKKATSAGGIIVKKEGDKYYLLLLYYSEYKDLGFLKGHVKEGETIEEDAIREMNEETGLQNISIINKIGSLIRESVEDNGETVLKTIHMYLMESQDFNHGDKAEEKYGWYEYDEAIERMAFKEEAEFLRKHKEAMTKQADNMN</sequence>
<evidence type="ECO:0000313" key="4">
    <source>
        <dbReference type="Proteomes" id="UP000179221"/>
    </source>
</evidence>
<dbReference type="PANTHER" id="PTHR21340:SF0">
    <property type="entry name" value="BIS(5'-NUCLEOSYL)-TETRAPHOSPHATASE [ASYMMETRICAL]"/>
    <property type="match status" value="1"/>
</dbReference>
<evidence type="ECO:0000259" key="2">
    <source>
        <dbReference type="PROSITE" id="PS51462"/>
    </source>
</evidence>
<dbReference type="InterPro" id="IPR051325">
    <property type="entry name" value="Nudix_hydrolase_domain"/>
</dbReference>
<accession>A0A1F7YLK1</accession>
<dbReference type="PANTHER" id="PTHR21340">
    <property type="entry name" value="DIADENOSINE 5,5-P1,P4-TETRAPHOSPHATE PYROPHOSPHOHYDROLASE MUTT"/>
    <property type="match status" value="1"/>
</dbReference>
<proteinExistence type="predicted"/>
<organism evidence="3 4">
    <name type="scientific">Candidatus Woesebacteria bacterium RIFCSPHIGHO2_01_FULL_40_22</name>
    <dbReference type="NCBI Taxonomy" id="1802499"/>
    <lineage>
        <taxon>Bacteria</taxon>
        <taxon>Candidatus Woeseibacteriota</taxon>
    </lineage>
</organism>
<dbReference type="PROSITE" id="PS51462">
    <property type="entry name" value="NUDIX"/>
    <property type="match status" value="1"/>
</dbReference>
<name>A0A1F7YLK1_9BACT</name>
<dbReference type="SUPFAM" id="SSF55811">
    <property type="entry name" value="Nudix"/>
    <property type="match status" value="1"/>
</dbReference>
<protein>
    <recommendedName>
        <fullName evidence="2">Nudix hydrolase domain-containing protein</fullName>
    </recommendedName>
</protein>
<dbReference type="InterPro" id="IPR000086">
    <property type="entry name" value="NUDIX_hydrolase_dom"/>
</dbReference>
<reference evidence="3 4" key="1">
    <citation type="journal article" date="2016" name="Nat. Commun.">
        <title>Thousands of microbial genomes shed light on interconnected biogeochemical processes in an aquifer system.</title>
        <authorList>
            <person name="Anantharaman K."/>
            <person name="Brown C.T."/>
            <person name="Hug L.A."/>
            <person name="Sharon I."/>
            <person name="Castelle C.J."/>
            <person name="Probst A.J."/>
            <person name="Thomas B.C."/>
            <person name="Singh A."/>
            <person name="Wilkins M.J."/>
            <person name="Karaoz U."/>
            <person name="Brodie E.L."/>
            <person name="Williams K.H."/>
            <person name="Hubbard S.S."/>
            <person name="Banfield J.F."/>
        </authorList>
    </citation>
    <scope>NUCLEOTIDE SEQUENCE [LARGE SCALE GENOMIC DNA]</scope>
</reference>
<dbReference type="GO" id="GO:0004081">
    <property type="term" value="F:bis(5'-nucleosyl)-tetraphosphatase (asymmetrical) activity"/>
    <property type="evidence" value="ECO:0007669"/>
    <property type="project" value="TreeGrafter"/>
</dbReference>
<dbReference type="EMBL" id="MGGL01000004">
    <property type="protein sequence ID" value="OGM27478.1"/>
    <property type="molecule type" value="Genomic_DNA"/>
</dbReference>